<dbReference type="InterPro" id="IPR005122">
    <property type="entry name" value="Uracil-DNA_glycosylase-like"/>
</dbReference>
<dbReference type="KEGG" id="smul:SMUL_1886"/>
<accession>A0AA86AM16</accession>
<reference evidence="2 3" key="1">
    <citation type="journal article" date="2014" name="Environ. Microbiol.">
        <title>Insights into organohalide respiration and the versatile catabolism of Sulfurospirillum multivorans gained from comparative genomics and physiological studies.</title>
        <authorList>
            <person name="Goris T."/>
            <person name="Schubert T."/>
            <person name="Gadkari J."/>
            <person name="Wubet T."/>
            <person name="Tarkka M."/>
            <person name="Buscot F."/>
            <person name="Adrian L."/>
            <person name="Diekert G."/>
        </authorList>
    </citation>
    <scope>NUCLEOTIDE SEQUENCE [LARGE SCALE GENOMIC DNA]</scope>
    <source>
        <strain evidence="3">DM 12446 / JCM 15788 / NBRC 109480</strain>
    </source>
</reference>
<dbReference type="Pfam" id="PF03167">
    <property type="entry name" value="UDG"/>
    <property type="match status" value="1"/>
</dbReference>
<organism evidence="2 3">
    <name type="scientific">Sulfurospirillum multivorans (strain DM 12446 / JCM 15788 / NBRC 109480)</name>
    <dbReference type="NCBI Taxonomy" id="1150621"/>
    <lineage>
        <taxon>Bacteria</taxon>
        <taxon>Pseudomonadati</taxon>
        <taxon>Campylobacterota</taxon>
        <taxon>Epsilonproteobacteria</taxon>
        <taxon>Campylobacterales</taxon>
        <taxon>Sulfurospirillaceae</taxon>
        <taxon>Sulfurospirillum</taxon>
    </lineage>
</organism>
<evidence type="ECO:0000259" key="1">
    <source>
        <dbReference type="Pfam" id="PF03167"/>
    </source>
</evidence>
<name>A0AA86AM16_SULMK</name>
<dbReference type="Proteomes" id="UP000019322">
    <property type="component" value="Chromosome"/>
</dbReference>
<dbReference type="CDD" id="cd10035">
    <property type="entry name" value="UDG_like"/>
    <property type="match status" value="1"/>
</dbReference>
<gene>
    <name evidence="2" type="ORF">SMUL_1886</name>
</gene>
<dbReference type="AlphaFoldDB" id="A0AA86AM16"/>
<evidence type="ECO:0000313" key="2">
    <source>
        <dbReference type="EMBL" id="AHJ13141.1"/>
    </source>
</evidence>
<dbReference type="SUPFAM" id="SSF52141">
    <property type="entry name" value="Uracil-DNA glycosylase-like"/>
    <property type="match status" value="1"/>
</dbReference>
<dbReference type="RefSeq" id="WP_025345013.1">
    <property type="nucleotide sequence ID" value="NZ_CP007201.1"/>
</dbReference>
<dbReference type="EMBL" id="CP007201">
    <property type="protein sequence ID" value="AHJ13141.1"/>
    <property type="molecule type" value="Genomic_DNA"/>
</dbReference>
<proteinExistence type="predicted"/>
<dbReference type="Gene3D" id="3.40.470.10">
    <property type="entry name" value="Uracil-DNA glycosylase-like domain"/>
    <property type="match status" value="1"/>
</dbReference>
<dbReference type="InterPro" id="IPR036895">
    <property type="entry name" value="Uracil-DNA_glycosylase-like_sf"/>
</dbReference>
<protein>
    <submittedName>
        <fullName evidence="2">Uracil-DNA glycosylase-like protein</fullName>
    </submittedName>
</protein>
<feature type="domain" description="Uracil-DNA glycosylase-like" evidence="1">
    <location>
        <begin position="43"/>
        <end position="183"/>
    </location>
</feature>
<sequence length="202" mass="22404">MPNITAFIASLANRENSETVTNPYLNKAKAHNLEVYLRAALENPHIVFIGEAPGYHGCAKTGIPFTSNDQLKIGVHPFIDSIVAQIHSTDPDSEMTAKCFWEAMAQNNIIPIPWNVFPFHPHLLGNSASNRTPSEDEIEEGTEYLYDLLNLVSHKCIIAIGGKAHGLLTILQIEHLHVRHPSFGGQTIFKSQLLEWFGGKNV</sequence>
<evidence type="ECO:0000313" key="3">
    <source>
        <dbReference type="Proteomes" id="UP000019322"/>
    </source>
</evidence>